<dbReference type="Gene3D" id="3.90.1200.10">
    <property type="match status" value="1"/>
</dbReference>
<reference evidence="2 3" key="1">
    <citation type="submission" date="2023-01" db="EMBL/GenBank/DDBJ databases">
        <title>Analysis of 21 Apiospora genomes using comparative genomics revels a genus with tremendous synthesis potential of carbohydrate active enzymes and secondary metabolites.</title>
        <authorList>
            <person name="Sorensen T."/>
        </authorList>
    </citation>
    <scope>NUCLEOTIDE SEQUENCE [LARGE SCALE GENOMIC DNA]</scope>
    <source>
        <strain evidence="2 3">CBS 33761</strain>
    </source>
</reference>
<dbReference type="EMBL" id="JAQQWK010000009">
    <property type="protein sequence ID" value="KAK8034273.1"/>
    <property type="molecule type" value="Genomic_DNA"/>
</dbReference>
<protein>
    <recommendedName>
        <fullName evidence="1">Aminoglycoside phosphotransferase domain-containing protein</fullName>
    </recommendedName>
</protein>
<evidence type="ECO:0000259" key="1">
    <source>
        <dbReference type="Pfam" id="PF01636"/>
    </source>
</evidence>
<evidence type="ECO:0000313" key="3">
    <source>
        <dbReference type="Proteomes" id="UP001444661"/>
    </source>
</evidence>
<organism evidence="2 3">
    <name type="scientific">Apiospora rasikravindrae</name>
    <dbReference type="NCBI Taxonomy" id="990691"/>
    <lineage>
        <taxon>Eukaryota</taxon>
        <taxon>Fungi</taxon>
        <taxon>Dikarya</taxon>
        <taxon>Ascomycota</taxon>
        <taxon>Pezizomycotina</taxon>
        <taxon>Sordariomycetes</taxon>
        <taxon>Xylariomycetidae</taxon>
        <taxon>Amphisphaeriales</taxon>
        <taxon>Apiosporaceae</taxon>
        <taxon>Apiospora</taxon>
    </lineage>
</organism>
<dbReference type="SUPFAM" id="SSF56112">
    <property type="entry name" value="Protein kinase-like (PK-like)"/>
    <property type="match status" value="1"/>
</dbReference>
<sequence length="324" mass="36585">MSELSDSQQWMKEHIDGWFTRRPTPSQKTLDDHAKTVLKGSSVRPVELQGSLSYTVVVTTETIVSFRVPEQGLGGVLDQLAATIHGDVVPEATSHGMIGNSQDEENEDQPLHVVSMPYIPGKAYYEVDSKVPVLDAAALERQLTFNTHLARYFARAWKNPQPVAESELQEQREFMLGKMAILKKKPQFDYLKPRLDELEGEGGIDHLFSSKYPQVLTHDDLSHTNILVNEETFAIQGIIDWSLAKIAPFGWDYLGVRKLNGIATEESWGQTDYSDRALLENCFWEEFFAVTEISDAKEQAKNPTSRHSCCKAFHHHSLLLLQEA</sequence>
<gene>
    <name evidence="2" type="ORF">PG993_009268</name>
</gene>
<name>A0ABR1SIX1_9PEZI</name>
<accession>A0ABR1SIX1</accession>
<proteinExistence type="predicted"/>
<dbReference type="PANTHER" id="PTHR21310:SF59">
    <property type="entry name" value="AMINOGLYCOSIDE PHOSPHOTRANSFERASE DOMAIN-CONTAINING PROTEIN"/>
    <property type="match status" value="1"/>
</dbReference>
<feature type="domain" description="Aminoglycoside phosphotransferase" evidence="1">
    <location>
        <begin position="101"/>
        <end position="254"/>
    </location>
</feature>
<dbReference type="InterPro" id="IPR051678">
    <property type="entry name" value="AGP_Transferase"/>
</dbReference>
<dbReference type="Pfam" id="PF01636">
    <property type="entry name" value="APH"/>
    <property type="match status" value="1"/>
</dbReference>
<evidence type="ECO:0000313" key="2">
    <source>
        <dbReference type="EMBL" id="KAK8034273.1"/>
    </source>
</evidence>
<comment type="caution">
    <text evidence="2">The sequence shown here is derived from an EMBL/GenBank/DDBJ whole genome shotgun (WGS) entry which is preliminary data.</text>
</comment>
<dbReference type="InterPro" id="IPR011009">
    <property type="entry name" value="Kinase-like_dom_sf"/>
</dbReference>
<dbReference type="PANTHER" id="PTHR21310">
    <property type="entry name" value="AMINOGLYCOSIDE PHOSPHOTRANSFERASE-RELATED-RELATED"/>
    <property type="match status" value="1"/>
</dbReference>
<dbReference type="Proteomes" id="UP001444661">
    <property type="component" value="Unassembled WGS sequence"/>
</dbReference>
<keyword evidence="3" id="KW-1185">Reference proteome</keyword>
<dbReference type="InterPro" id="IPR002575">
    <property type="entry name" value="Aminoglycoside_PTrfase"/>
</dbReference>